<evidence type="ECO:0000256" key="1">
    <source>
        <dbReference type="SAM" id="MobiDB-lite"/>
    </source>
</evidence>
<protein>
    <submittedName>
        <fullName evidence="3">Uncharacterized protein</fullName>
    </submittedName>
</protein>
<feature type="region of interest" description="Disordered" evidence="1">
    <location>
        <begin position="1"/>
        <end position="20"/>
    </location>
</feature>
<evidence type="ECO:0000313" key="2">
    <source>
        <dbReference type="Proteomes" id="UP000046395"/>
    </source>
</evidence>
<keyword evidence="2" id="KW-1185">Reference proteome</keyword>
<dbReference type="AlphaFoldDB" id="A0A5S6R3J4"/>
<accession>A0A5S6R3J4</accession>
<proteinExistence type="predicted"/>
<dbReference type="Proteomes" id="UP000046395">
    <property type="component" value="Unassembled WGS sequence"/>
</dbReference>
<evidence type="ECO:0000313" key="3">
    <source>
        <dbReference type="WBParaSite" id="TMUE_3000014186.1"/>
    </source>
</evidence>
<name>A0A5S6R3J4_TRIMR</name>
<sequence>MPYRQEEKGSKETSVDSTKRRLQWNPGAIDRPCVPCEASGNGDKLRWARELTRWRTEARAKRKIRLVSAVTEKHVQLCVMDGQPMGGSLIVPTVPLALGLRASMVREDQICFASPRLHSGFAHHRPSSKADGGWAVARLGLRSRIMTN</sequence>
<dbReference type="WBParaSite" id="TMUE_3000014186.1">
    <property type="protein sequence ID" value="TMUE_3000014186.1"/>
    <property type="gene ID" value="WBGene00302149"/>
</dbReference>
<organism evidence="2 3">
    <name type="scientific">Trichuris muris</name>
    <name type="common">Mouse whipworm</name>
    <dbReference type="NCBI Taxonomy" id="70415"/>
    <lineage>
        <taxon>Eukaryota</taxon>
        <taxon>Metazoa</taxon>
        <taxon>Ecdysozoa</taxon>
        <taxon>Nematoda</taxon>
        <taxon>Enoplea</taxon>
        <taxon>Dorylaimia</taxon>
        <taxon>Trichinellida</taxon>
        <taxon>Trichuridae</taxon>
        <taxon>Trichuris</taxon>
    </lineage>
</organism>
<feature type="compositionally biased region" description="Basic and acidic residues" evidence="1">
    <location>
        <begin position="1"/>
        <end position="19"/>
    </location>
</feature>
<reference evidence="3" key="1">
    <citation type="submission" date="2019-12" db="UniProtKB">
        <authorList>
            <consortium name="WormBaseParasite"/>
        </authorList>
    </citation>
    <scope>IDENTIFICATION</scope>
</reference>